<dbReference type="InterPro" id="IPR038063">
    <property type="entry name" value="Transpep_catalytic_dom"/>
</dbReference>
<evidence type="ECO:0000256" key="4">
    <source>
        <dbReference type="ARBA" id="ARBA00022984"/>
    </source>
</evidence>
<name>A0A3G2JBZ9_9ACTN</name>
<evidence type="ECO:0000256" key="3">
    <source>
        <dbReference type="ARBA" id="ARBA00022960"/>
    </source>
</evidence>
<feature type="domain" description="L,D-TPase catalytic" evidence="9">
    <location>
        <begin position="203"/>
        <end position="314"/>
    </location>
</feature>
<keyword evidence="2" id="KW-0808">Transferase</keyword>
<evidence type="ECO:0000256" key="1">
    <source>
        <dbReference type="ARBA" id="ARBA00004752"/>
    </source>
</evidence>
<feature type="region of interest" description="Disordered" evidence="7">
    <location>
        <begin position="40"/>
        <end position="102"/>
    </location>
</feature>
<feature type="active site" description="Proton donor/acceptor" evidence="6">
    <location>
        <position position="275"/>
    </location>
</feature>
<dbReference type="GO" id="GO:0018104">
    <property type="term" value="P:peptidoglycan-protein cross-linking"/>
    <property type="evidence" value="ECO:0007669"/>
    <property type="project" value="TreeGrafter"/>
</dbReference>
<dbReference type="AlphaFoldDB" id="A0A3G2JBZ9"/>
<keyword evidence="4 6" id="KW-0573">Peptidoglycan synthesis</keyword>
<evidence type="ECO:0000256" key="5">
    <source>
        <dbReference type="ARBA" id="ARBA00023316"/>
    </source>
</evidence>
<evidence type="ECO:0000256" key="7">
    <source>
        <dbReference type="SAM" id="MobiDB-lite"/>
    </source>
</evidence>
<feature type="active site" description="Nucleophile" evidence="6">
    <location>
        <position position="290"/>
    </location>
</feature>
<dbReference type="GO" id="GO:0071972">
    <property type="term" value="F:peptidoglycan L,D-transpeptidase activity"/>
    <property type="evidence" value="ECO:0007669"/>
    <property type="project" value="TreeGrafter"/>
</dbReference>
<dbReference type="EMBL" id="CP033073">
    <property type="protein sequence ID" value="AYN39870.1"/>
    <property type="molecule type" value="Genomic_DNA"/>
</dbReference>
<dbReference type="GO" id="GO:0005576">
    <property type="term" value="C:extracellular region"/>
    <property type="evidence" value="ECO:0007669"/>
    <property type="project" value="TreeGrafter"/>
</dbReference>
<dbReference type="GO" id="GO:0008360">
    <property type="term" value="P:regulation of cell shape"/>
    <property type="evidence" value="ECO:0007669"/>
    <property type="project" value="UniProtKB-UniRule"/>
</dbReference>
<sequence length="320" mass="33890">MISGRTVYRGVAVLLAAGAAFPVAGSTGTAVAAVRAVPTPGSPGLSPKPPAPAPAATPASVPLSDLVPGVPPGPAQPWQIDTPDQALPPRVYPPSAAEDAVEPGDAAPGTYDLIEYVPLGDAVAKVECTEQTGPYQRQVERWLKLRADGKQSAADCRTVRAFQIAYRIKPAGGFAGPVTWSTMMLISAGKKPNAAGKCPVRSYRVACVDLDRQLTWVQKGSRVVFGPVPMRSGGKGHVTRKGWHTVYWRHKNHVSTLYGQAMPYAQFFDGGEAFHAVYGSIHTTAGSMGCVNLRLADARALWGVLKKGDRVFVWGRRPGS</sequence>
<dbReference type="KEGG" id="sdd:D9753_14165"/>
<dbReference type="PANTHER" id="PTHR30582">
    <property type="entry name" value="L,D-TRANSPEPTIDASE"/>
    <property type="match status" value="1"/>
</dbReference>
<keyword evidence="11" id="KW-1185">Reference proteome</keyword>
<dbReference type="UniPathway" id="UPA00219"/>
<dbReference type="Pfam" id="PF03734">
    <property type="entry name" value="YkuD"/>
    <property type="match status" value="1"/>
</dbReference>
<dbReference type="GO" id="GO:0016740">
    <property type="term" value="F:transferase activity"/>
    <property type="evidence" value="ECO:0007669"/>
    <property type="project" value="UniProtKB-KW"/>
</dbReference>
<dbReference type="Proteomes" id="UP000268329">
    <property type="component" value="Chromosome"/>
</dbReference>
<dbReference type="SUPFAM" id="SSF141523">
    <property type="entry name" value="L,D-transpeptidase catalytic domain-like"/>
    <property type="match status" value="1"/>
</dbReference>
<organism evidence="10 11">
    <name type="scientific">Streptomyces dangxiongensis</name>
    <dbReference type="NCBI Taxonomy" id="1442032"/>
    <lineage>
        <taxon>Bacteria</taxon>
        <taxon>Bacillati</taxon>
        <taxon>Actinomycetota</taxon>
        <taxon>Actinomycetes</taxon>
        <taxon>Kitasatosporales</taxon>
        <taxon>Streptomycetaceae</taxon>
        <taxon>Streptomyces</taxon>
    </lineage>
</organism>
<comment type="pathway">
    <text evidence="1 6">Cell wall biogenesis; peptidoglycan biosynthesis.</text>
</comment>
<reference evidence="10 11" key="1">
    <citation type="submission" date="2018-10" db="EMBL/GenBank/DDBJ databases">
        <title>The genome of Streptomyces dangxiongensis Z022.</title>
        <authorList>
            <person name="Zhang B."/>
        </authorList>
    </citation>
    <scope>NUCLEOTIDE SEQUENCE [LARGE SCALE GENOMIC DNA]</scope>
    <source>
        <strain evidence="10 11">Z022</strain>
    </source>
</reference>
<keyword evidence="3 6" id="KW-0133">Cell shape</keyword>
<evidence type="ECO:0000259" key="9">
    <source>
        <dbReference type="PROSITE" id="PS52029"/>
    </source>
</evidence>
<proteinExistence type="predicted"/>
<dbReference type="RefSeq" id="WP_121787354.1">
    <property type="nucleotide sequence ID" value="NZ_CP033073.1"/>
</dbReference>
<feature type="compositionally biased region" description="Pro residues" evidence="7">
    <location>
        <begin position="46"/>
        <end position="55"/>
    </location>
</feature>
<keyword evidence="8" id="KW-0732">Signal</keyword>
<gene>
    <name evidence="10" type="ORF">D9753_14165</name>
</gene>
<dbReference type="PANTHER" id="PTHR30582:SF33">
    <property type="entry name" value="EXPORTED PROTEIN"/>
    <property type="match status" value="1"/>
</dbReference>
<evidence type="ECO:0000256" key="8">
    <source>
        <dbReference type="SAM" id="SignalP"/>
    </source>
</evidence>
<dbReference type="GO" id="GO:0071555">
    <property type="term" value="P:cell wall organization"/>
    <property type="evidence" value="ECO:0007669"/>
    <property type="project" value="UniProtKB-UniRule"/>
</dbReference>
<protein>
    <submittedName>
        <fullName evidence="10">L,D-transpeptidase</fullName>
    </submittedName>
</protein>
<keyword evidence="5 6" id="KW-0961">Cell wall biogenesis/degradation</keyword>
<dbReference type="PROSITE" id="PS52029">
    <property type="entry name" value="LD_TPASE"/>
    <property type="match status" value="1"/>
</dbReference>
<dbReference type="InterPro" id="IPR050979">
    <property type="entry name" value="LD-transpeptidase"/>
</dbReference>
<evidence type="ECO:0000313" key="11">
    <source>
        <dbReference type="Proteomes" id="UP000268329"/>
    </source>
</evidence>
<feature type="chain" id="PRO_5018170626" evidence="8">
    <location>
        <begin position="33"/>
        <end position="320"/>
    </location>
</feature>
<accession>A0A3G2JBZ9</accession>
<dbReference type="Gene3D" id="2.40.440.10">
    <property type="entry name" value="L,D-transpeptidase catalytic domain-like"/>
    <property type="match status" value="1"/>
</dbReference>
<evidence type="ECO:0000256" key="2">
    <source>
        <dbReference type="ARBA" id="ARBA00022679"/>
    </source>
</evidence>
<dbReference type="InterPro" id="IPR005490">
    <property type="entry name" value="LD_TPept_cat_dom"/>
</dbReference>
<evidence type="ECO:0000313" key="10">
    <source>
        <dbReference type="EMBL" id="AYN39870.1"/>
    </source>
</evidence>
<dbReference type="OrthoDB" id="8887048at2"/>
<dbReference type="CDD" id="cd16913">
    <property type="entry name" value="YkuD_like"/>
    <property type="match status" value="1"/>
</dbReference>
<feature type="signal peptide" evidence="8">
    <location>
        <begin position="1"/>
        <end position="32"/>
    </location>
</feature>
<evidence type="ECO:0000256" key="6">
    <source>
        <dbReference type="PROSITE-ProRule" id="PRU01373"/>
    </source>
</evidence>